<feature type="compositionally biased region" description="Basic and acidic residues" evidence="1">
    <location>
        <begin position="69"/>
        <end position="78"/>
    </location>
</feature>
<dbReference type="InterPro" id="IPR015155">
    <property type="entry name" value="PFU"/>
</dbReference>
<evidence type="ECO:0000256" key="1">
    <source>
        <dbReference type="SAM" id="MobiDB-lite"/>
    </source>
</evidence>
<name>A0A061RZ38_9CHLO</name>
<proteinExistence type="predicted"/>
<evidence type="ECO:0000313" key="3">
    <source>
        <dbReference type="EMBL" id="JAC75950.1"/>
    </source>
</evidence>
<reference evidence="3" key="1">
    <citation type="submission" date="2014-05" db="EMBL/GenBank/DDBJ databases">
        <title>The transcriptome of the halophilic microalga Tetraselmis sp. GSL018 isolated from the Great Salt Lake, Utah.</title>
        <authorList>
            <person name="Jinkerson R.E."/>
            <person name="D'Adamo S."/>
            <person name="Posewitz M.C."/>
        </authorList>
    </citation>
    <scope>NUCLEOTIDE SEQUENCE</scope>
    <source>
        <strain evidence="3">GSL018</strain>
    </source>
</reference>
<dbReference type="AlphaFoldDB" id="A0A061RZ38"/>
<feature type="non-terminal residue" evidence="3">
    <location>
        <position position="1"/>
    </location>
</feature>
<gene>
    <name evidence="3" type="ORF">TSPGSL018_21614</name>
</gene>
<dbReference type="EMBL" id="GBEZ01009655">
    <property type="protein sequence ID" value="JAC75950.1"/>
    <property type="molecule type" value="Transcribed_RNA"/>
</dbReference>
<feature type="non-terminal residue" evidence="3">
    <location>
        <position position="78"/>
    </location>
</feature>
<feature type="domain" description="PFU" evidence="2">
    <location>
        <begin position="1"/>
        <end position="41"/>
    </location>
</feature>
<feature type="region of interest" description="Disordered" evidence="1">
    <location>
        <begin position="32"/>
        <end position="78"/>
    </location>
</feature>
<protein>
    <recommendedName>
        <fullName evidence="2">PFU domain-containing protein</fullName>
    </recommendedName>
</protein>
<sequence>DTLEVARAFCQQHGLPSEVVEPLAEHLRDNLAKVSGGRASASHPKRKASVSRRQKSTVRQSAPSQPLAAEHRRWTGGP</sequence>
<accession>A0A061RZ38</accession>
<feature type="compositionally biased region" description="Basic residues" evidence="1">
    <location>
        <begin position="43"/>
        <end position="56"/>
    </location>
</feature>
<organism evidence="3">
    <name type="scientific">Tetraselmis sp. GSL018</name>
    <dbReference type="NCBI Taxonomy" id="582737"/>
    <lineage>
        <taxon>Eukaryota</taxon>
        <taxon>Viridiplantae</taxon>
        <taxon>Chlorophyta</taxon>
        <taxon>core chlorophytes</taxon>
        <taxon>Chlorodendrophyceae</taxon>
        <taxon>Chlorodendrales</taxon>
        <taxon>Chlorodendraceae</taxon>
        <taxon>Tetraselmis</taxon>
    </lineage>
</organism>
<evidence type="ECO:0000259" key="2">
    <source>
        <dbReference type="PROSITE" id="PS51394"/>
    </source>
</evidence>
<dbReference type="PROSITE" id="PS51394">
    <property type="entry name" value="PFU"/>
    <property type="match status" value="1"/>
</dbReference>